<dbReference type="InterPro" id="IPR035892">
    <property type="entry name" value="C2_domain_sf"/>
</dbReference>
<dbReference type="Pfam" id="PF00168">
    <property type="entry name" value="C2"/>
    <property type="match status" value="1"/>
</dbReference>
<evidence type="ECO:0000259" key="3">
    <source>
        <dbReference type="PROSITE" id="PS50004"/>
    </source>
</evidence>
<feature type="region of interest" description="Disordered" evidence="1">
    <location>
        <begin position="378"/>
        <end position="493"/>
    </location>
</feature>
<gene>
    <name evidence="4" type="ORF">G4B88_030945</name>
</gene>
<evidence type="ECO:0000313" key="4">
    <source>
        <dbReference type="EMBL" id="KAF4384049.1"/>
    </source>
</evidence>
<feature type="compositionally biased region" description="Basic and acidic residues" evidence="1">
    <location>
        <begin position="403"/>
        <end position="418"/>
    </location>
</feature>
<keyword evidence="2" id="KW-1133">Transmembrane helix</keyword>
<dbReference type="EMBL" id="JAATIQ010000094">
    <property type="protein sequence ID" value="KAF4384049.1"/>
    <property type="molecule type" value="Genomic_DNA"/>
</dbReference>
<evidence type="ECO:0000256" key="2">
    <source>
        <dbReference type="SAM" id="Phobius"/>
    </source>
</evidence>
<dbReference type="CDD" id="cd00030">
    <property type="entry name" value="C2"/>
    <property type="match status" value="1"/>
</dbReference>
<feature type="domain" description="C2" evidence="3">
    <location>
        <begin position="132"/>
        <end position="254"/>
    </location>
</feature>
<dbReference type="SMART" id="SM00239">
    <property type="entry name" value="C2"/>
    <property type="match status" value="1"/>
</dbReference>
<dbReference type="PROSITE" id="PS50004">
    <property type="entry name" value="C2"/>
    <property type="match status" value="1"/>
</dbReference>
<organism evidence="4 5">
    <name type="scientific">Cannabis sativa</name>
    <name type="common">Hemp</name>
    <name type="synonym">Marijuana</name>
    <dbReference type="NCBI Taxonomy" id="3483"/>
    <lineage>
        <taxon>Eukaryota</taxon>
        <taxon>Viridiplantae</taxon>
        <taxon>Streptophyta</taxon>
        <taxon>Embryophyta</taxon>
        <taxon>Tracheophyta</taxon>
        <taxon>Spermatophyta</taxon>
        <taxon>Magnoliopsida</taxon>
        <taxon>eudicotyledons</taxon>
        <taxon>Gunneridae</taxon>
        <taxon>Pentapetalae</taxon>
        <taxon>rosids</taxon>
        <taxon>fabids</taxon>
        <taxon>Rosales</taxon>
        <taxon>Cannabaceae</taxon>
        <taxon>Cannabis</taxon>
    </lineage>
</organism>
<feature type="compositionally biased region" description="Low complexity" evidence="1">
    <location>
        <begin position="473"/>
        <end position="488"/>
    </location>
</feature>
<evidence type="ECO:0000256" key="1">
    <source>
        <dbReference type="SAM" id="MobiDB-lite"/>
    </source>
</evidence>
<dbReference type="InterPro" id="IPR000008">
    <property type="entry name" value="C2_dom"/>
</dbReference>
<feature type="transmembrane region" description="Helical" evidence="2">
    <location>
        <begin position="78"/>
        <end position="97"/>
    </location>
</feature>
<dbReference type="PANTHER" id="PTHR31208:SF3">
    <property type="entry name" value="OS01G0953500 PROTEIN"/>
    <property type="match status" value="1"/>
</dbReference>
<proteinExistence type="predicted"/>
<dbReference type="PANTHER" id="PTHR31208">
    <property type="entry name" value="EXPRESSED PROTEIN"/>
    <property type="match status" value="1"/>
</dbReference>
<accession>A0A7J6GPP5</accession>
<sequence length="576" mass="64393">MMLMNDDDDMKKNRVEIGSSKGPCGDLQCVCEWRKSVAGKWRLKRQAKPIPTPSIKQHITIFHPLSQPKPEKEKRCNIITYIIFFLSFLPTVSYQLLTFQEAIFLIYSSIEDFLPFFFPMDSFNHRSGFRYNLNADTVSDANGDSEFSGILEIYVHNARNIHNICIYDKQDVYAKFSLTYNPDEIISTRVINGGGKNPDFNENLRMKVTQLDAVLKCEIWMLSRARNLMEDQLLGFALVPISQVIRKGKLSQDYSLSSTDLFHSPAGTVQLTLSLNTSLPISPSLNPLSESSANSSITSEVVLLDRKISEVILDPIEYCRVEFPDINVVRENQQMVSEYFDLARHGCGMKPGSGGVASFLYLGASPQLGDDYEMTLNSSEETISPNGSIQNSGFFSSTTTSLSDDKNSSDSIEKRNRMVGESSNSGNASVTTTEAGNHGPSACPDTPTSRKGSEARDEKESKFSCKEEEEDNNNNNNNNKGEGNSGSSQFGQVFSAPLGNINLEAEQSAMQQQIVDMYMRSMQQFTESLANMKLPMEVDKTECQDRSEAIQNHNNKLEVDKKKDGSRVFYGSRAFF</sequence>
<keyword evidence="2" id="KW-0812">Transmembrane</keyword>
<feature type="compositionally biased region" description="Basic and acidic residues" evidence="1">
    <location>
        <begin position="451"/>
        <end position="466"/>
    </location>
</feature>
<evidence type="ECO:0000313" key="5">
    <source>
        <dbReference type="Proteomes" id="UP000583929"/>
    </source>
</evidence>
<keyword evidence="5" id="KW-1185">Reference proteome</keyword>
<dbReference type="Gene3D" id="2.60.40.150">
    <property type="entry name" value="C2 domain"/>
    <property type="match status" value="1"/>
</dbReference>
<name>A0A7J6GPP5_CANSA</name>
<keyword evidence="2" id="KW-0472">Membrane</keyword>
<protein>
    <recommendedName>
        <fullName evidence="3">C2 domain-containing protein</fullName>
    </recommendedName>
</protein>
<dbReference type="Proteomes" id="UP000583929">
    <property type="component" value="Unassembled WGS sequence"/>
</dbReference>
<dbReference type="AlphaFoldDB" id="A0A7J6GPP5"/>
<dbReference type="SUPFAM" id="SSF49562">
    <property type="entry name" value="C2 domain (Calcium/lipid-binding domain, CaLB)"/>
    <property type="match status" value="1"/>
</dbReference>
<feature type="compositionally biased region" description="Polar residues" evidence="1">
    <location>
        <begin position="378"/>
        <end position="395"/>
    </location>
</feature>
<comment type="caution">
    <text evidence="4">The sequence shown here is derived from an EMBL/GenBank/DDBJ whole genome shotgun (WGS) entry which is preliminary data.</text>
</comment>
<reference evidence="4 5" key="1">
    <citation type="journal article" date="2020" name="bioRxiv">
        <title>Sequence and annotation of 42 cannabis genomes reveals extensive copy number variation in cannabinoid synthesis and pathogen resistance genes.</title>
        <authorList>
            <person name="Mckernan K.J."/>
            <person name="Helbert Y."/>
            <person name="Kane L.T."/>
            <person name="Ebling H."/>
            <person name="Zhang L."/>
            <person name="Liu B."/>
            <person name="Eaton Z."/>
            <person name="Mclaughlin S."/>
            <person name="Kingan S."/>
            <person name="Baybayan P."/>
            <person name="Concepcion G."/>
            <person name="Jordan M."/>
            <person name="Riva A."/>
            <person name="Barbazuk W."/>
            <person name="Harkins T."/>
        </authorList>
    </citation>
    <scope>NUCLEOTIDE SEQUENCE [LARGE SCALE GENOMIC DNA]</scope>
    <source>
        <strain evidence="5">cv. Jamaican Lion 4</strain>
        <tissue evidence="4">Leaf</tissue>
    </source>
</reference>
<feature type="compositionally biased region" description="Polar residues" evidence="1">
    <location>
        <begin position="421"/>
        <end position="435"/>
    </location>
</feature>